<accession>A0A5C7WL83</accession>
<proteinExistence type="predicted"/>
<sequence length="98" mass="11201">MQLKENAHLNFFNEKSNHIQQGKIGSPPANWFGYIASQFDKPVSLYDSNNLPKDKVSRQELKQWSKVDSGVDTLTCCISILAWGGMNRKYGLKLFKHI</sequence>
<dbReference type="AlphaFoldDB" id="A0A5C7WL83"/>
<dbReference type="Proteomes" id="UP000321374">
    <property type="component" value="Unassembled WGS sequence"/>
</dbReference>
<reference evidence="1 2" key="1">
    <citation type="submission" date="2018-09" db="EMBL/GenBank/DDBJ databases">
        <title>Metagenome Assembled Genomes from an Advanced Water Purification Facility.</title>
        <authorList>
            <person name="Stamps B.W."/>
            <person name="Spear J.R."/>
        </authorList>
    </citation>
    <scope>NUCLEOTIDE SEQUENCE [LARGE SCALE GENOMIC DNA]</scope>
    <source>
        <strain evidence="1">Bin_42_2</strain>
    </source>
</reference>
<name>A0A5C7WL83_METME</name>
<evidence type="ECO:0000313" key="1">
    <source>
        <dbReference type="EMBL" id="TXI37712.1"/>
    </source>
</evidence>
<gene>
    <name evidence="1" type="ORF">E6Q51_02655</name>
</gene>
<organism evidence="1 2">
    <name type="scientific">Methylophilus methylotrophus</name>
    <name type="common">Bacterium W3A1</name>
    <dbReference type="NCBI Taxonomy" id="17"/>
    <lineage>
        <taxon>Bacteria</taxon>
        <taxon>Pseudomonadati</taxon>
        <taxon>Pseudomonadota</taxon>
        <taxon>Betaproteobacteria</taxon>
        <taxon>Nitrosomonadales</taxon>
        <taxon>Methylophilaceae</taxon>
        <taxon>Methylophilus</taxon>
    </lineage>
</organism>
<feature type="non-terminal residue" evidence="1">
    <location>
        <position position="98"/>
    </location>
</feature>
<comment type="caution">
    <text evidence="1">The sequence shown here is derived from an EMBL/GenBank/DDBJ whole genome shotgun (WGS) entry which is preliminary data.</text>
</comment>
<protein>
    <submittedName>
        <fullName evidence="1">Uncharacterized protein</fullName>
    </submittedName>
</protein>
<evidence type="ECO:0000313" key="2">
    <source>
        <dbReference type="Proteomes" id="UP000321374"/>
    </source>
</evidence>
<dbReference type="EMBL" id="SSGG01000046">
    <property type="protein sequence ID" value="TXI37712.1"/>
    <property type="molecule type" value="Genomic_DNA"/>
</dbReference>